<dbReference type="HAMAP" id="MF_00373">
    <property type="entry name" value="Ribosomal_bL28"/>
    <property type="match status" value="1"/>
</dbReference>
<keyword evidence="3 5" id="KW-0687">Ribonucleoprotein</keyword>
<sequence length="63" mass="7047">MSRKCDICGKGVISGVQYSHSHRQSKRKWAPNIKRVKAIVSGTPKTIHVCTRCLRSGKVQRAI</sequence>
<dbReference type="InterPro" id="IPR026569">
    <property type="entry name" value="Ribosomal_bL28"/>
</dbReference>
<dbReference type="GO" id="GO:0006412">
    <property type="term" value="P:translation"/>
    <property type="evidence" value="ECO:0007669"/>
    <property type="project" value="UniProtKB-UniRule"/>
</dbReference>
<dbReference type="Gene3D" id="2.30.170.40">
    <property type="entry name" value="Ribosomal protein L28/L24"/>
    <property type="match status" value="1"/>
</dbReference>
<comment type="similarity">
    <text evidence="1 5">Belongs to the bacterial ribosomal protein bL28 family.</text>
</comment>
<dbReference type="OrthoDB" id="9805609at2"/>
<evidence type="ECO:0000256" key="4">
    <source>
        <dbReference type="ARBA" id="ARBA00035174"/>
    </source>
</evidence>
<dbReference type="InterPro" id="IPR037147">
    <property type="entry name" value="Ribosomal_bL28_sf"/>
</dbReference>
<dbReference type="PANTHER" id="PTHR39080">
    <property type="entry name" value="50S RIBOSOMAL PROTEIN L28"/>
    <property type="match status" value="1"/>
</dbReference>
<dbReference type="InterPro" id="IPR050096">
    <property type="entry name" value="Bacterial_rp_bL28"/>
</dbReference>
<dbReference type="SUPFAM" id="SSF143800">
    <property type="entry name" value="L28p-like"/>
    <property type="match status" value="1"/>
</dbReference>
<organism evidence="6 7">
    <name type="scientific">Clostridium acetireducens DSM 10703</name>
    <dbReference type="NCBI Taxonomy" id="1121290"/>
    <lineage>
        <taxon>Bacteria</taxon>
        <taxon>Bacillati</taxon>
        <taxon>Bacillota</taxon>
        <taxon>Clostridia</taxon>
        <taxon>Eubacteriales</taxon>
        <taxon>Clostridiaceae</taxon>
        <taxon>Clostridium</taxon>
    </lineage>
</organism>
<keyword evidence="2 5" id="KW-0689">Ribosomal protein</keyword>
<dbReference type="PATRIC" id="fig|1121290.3.peg.27"/>
<dbReference type="InterPro" id="IPR034704">
    <property type="entry name" value="Ribosomal_bL28/bL31-like_sf"/>
</dbReference>
<dbReference type="RefSeq" id="WP_070109015.1">
    <property type="nucleotide sequence ID" value="NZ_LZFO01000001.1"/>
</dbReference>
<dbReference type="EMBL" id="LZFO01000001">
    <property type="protein sequence ID" value="OFI07679.1"/>
    <property type="molecule type" value="Genomic_DNA"/>
</dbReference>
<dbReference type="GO" id="GO:1990904">
    <property type="term" value="C:ribonucleoprotein complex"/>
    <property type="evidence" value="ECO:0007669"/>
    <property type="project" value="UniProtKB-KW"/>
</dbReference>
<accession>A0A1E8F241</accession>
<gene>
    <name evidence="5 6" type="primary">rpmB</name>
    <name evidence="6" type="ORF">CLOACE_00270</name>
</gene>
<dbReference type="GO" id="GO:0003735">
    <property type="term" value="F:structural constituent of ribosome"/>
    <property type="evidence" value="ECO:0007669"/>
    <property type="project" value="InterPro"/>
</dbReference>
<comment type="caution">
    <text evidence="6">The sequence shown here is derived from an EMBL/GenBank/DDBJ whole genome shotgun (WGS) entry which is preliminary data.</text>
</comment>
<keyword evidence="7" id="KW-1185">Reference proteome</keyword>
<dbReference type="PANTHER" id="PTHR39080:SF1">
    <property type="entry name" value="LARGE RIBOSOMAL SUBUNIT PROTEIN BL28A"/>
    <property type="match status" value="1"/>
</dbReference>
<dbReference type="InterPro" id="IPR001383">
    <property type="entry name" value="Ribosomal_bL28_bact-type"/>
</dbReference>
<dbReference type="GO" id="GO:0005840">
    <property type="term" value="C:ribosome"/>
    <property type="evidence" value="ECO:0007669"/>
    <property type="project" value="UniProtKB-KW"/>
</dbReference>
<name>A0A1E8F241_9CLOT</name>
<protein>
    <recommendedName>
        <fullName evidence="4 5">Large ribosomal subunit protein bL28</fullName>
    </recommendedName>
</protein>
<dbReference type="AlphaFoldDB" id="A0A1E8F241"/>
<evidence type="ECO:0000313" key="6">
    <source>
        <dbReference type="EMBL" id="OFI07679.1"/>
    </source>
</evidence>
<evidence type="ECO:0000256" key="3">
    <source>
        <dbReference type="ARBA" id="ARBA00023274"/>
    </source>
</evidence>
<proteinExistence type="inferred from homology"/>
<dbReference type="Pfam" id="PF00830">
    <property type="entry name" value="Ribosomal_L28"/>
    <property type="match status" value="1"/>
</dbReference>
<reference evidence="6 7" key="1">
    <citation type="submission" date="2016-06" db="EMBL/GenBank/DDBJ databases">
        <title>Genome sequence of Clostridium acetireducens DSM 10703.</title>
        <authorList>
            <person name="Poehlein A."/>
            <person name="Fluechter S."/>
            <person name="Duerre P."/>
            <person name="Daniel R."/>
        </authorList>
    </citation>
    <scope>NUCLEOTIDE SEQUENCE [LARGE SCALE GENOMIC DNA]</scope>
    <source>
        <strain evidence="6 7">DSM 10703</strain>
    </source>
</reference>
<evidence type="ECO:0000256" key="1">
    <source>
        <dbReference type="ARBA" id="ARBA00008760"/>
    </source>
</evidence>
<dbReference type="STRING" id="1121290.CLAOCE_00270"/>
<evidence type="ECO:0000313" key="7">
    <source>
        <dbReference type="Proteomes" id="UP000175744"/>
    </source>
</evidence>
<evidence type="ECO:0000256" key="2">
    <source>
        <dbReference type="ARBA" id="ARBA00022980"/>
    </source>
</evidence>
<dbReference type="Proteomes" id="UP000175744">
    <property type="component" value="Unassembled WGS sequence"/>
</dbReference>
<evidence type="ECO:0000256" key="5">
    <source>
        <dbReference type="HAMAP-Rule" id="MF_00373"/>
    </source>
</evidence>
<dbReference type="NCBIfam" id="TIGR00009">
    <property type="entry name" value="L28"/>
    <property type="match status" value="1"/>
</dbReference>